<protein>
    <submittedName>
        <fullName evidence="1">Uncharacterized protein</fullName>
    </submittedName>
</protein>
<name>A0ABR2DGY3_9ROSI</name>
<comment type="caution">
    <text evidence="1">The sequence shown here is derived from an EMBL/GenBank/DDBJ whole genome shotgun (WGS) entry which is preliminary data.</text>
</comment>
<reference evidence="1 2" key="1">
    <citation type="journal article" date="2024" name="G3 (Bethesda)">
        <title>Genome assembly of Hibiscus sabdariffa L. provides insights into metabolisms of medicinal natural products.</title>
        <authorList>
            <person name="Kim T."/>
        </authorList>
    </citation>
    <scope>NUCLEOTIDE SEQUENCE [LARGE SCALE GENOMIC DNA]</scope>
    <source>
        <strain evidence="1">TK-2024</strain>
        <tissue evidence="1">Old leaves</tissue>
    </source>
</reference>
<accession>A0ABR2DGY3</accession>
<organism evidence="1 2">
    <name type="scientific">Hibiscus sabdariffa</name>
    <name type="common">roselle</name>
    <dbReference type="NCBI Taxonomy" id="183260"/>
    <lineage>
        <taxon>Eukaryota</taxon>
        <taxon>Viridiplantae</taxon>
        <taxon>Streptophyta</taxon>
        <taxon>Embryophyta</taxon>
        <taxon>Tracheophyta</taxon>
        <taxon>Spermatophyta</taxon>
        <taxon>Magnoliopsida</taxon>
        <taxon>eudicotyledons</taxon>
        <taxon>Gunneridae</taxon>
        <taxon>Pentapetalae</taxon>
        <taxon>rosids</taxon>
        <taxon>malvids</taxon>
        <taxon>Malvales</taxon>
        <taxon>Malvaceae</taxon>
        <taxon>Malvoideae</taxon>
        <taxon>Hibiscus</taxon>
    </lineage>
</organism>
<evidence type="ECO:0000313" key="1">
    <source>
        <dbReference type="EMBL" id="KAK8538190.1"/>
    </source>
</evidence>
<evidence type="ECO:0000313" key="2">
    <source>
        <dbReference type="Proteomes" id="UP001472677"/>
    </source>
</evidence>
<proteinExistence type="predicted"/>
<dbReference type="Proteomes" id="UP001472677">
    <property type="component" value="Unassembled WGS sequence"/>
</dbReference>
<gene>
    <name evidence="1" type="ORF">V6N12_044326</name>
</gene>
<keyword evidence="2" id="KW-1185">Reference proteome</keyword>
<sequence>MSCLSVSIAQLYSVSYHIPNSHASLLISLVGQIMAWILDEDSKFHGHSTVVVTGKLIELGVRHVEKLQLVGEFFLCFCNRVSSCRIWNVD</sequence>
<dbReference type="EMBL" id="JBBPBM010000028">
    <property type="protein sequence ID" value="KAK8538190.1"/>
    <property type="molecule type" value="Genomic_DNA"/>
</dbReference>